<name>A0ABU5CRY1_9BACI</name>
<proteinExistence type="predicted"/>
<dbReference type="Proteomes" id="UP001275315">
    <property type="component" value="Unassembled WGS sequence"/>
</dbReference>
<sequence length="263" mass="30082">MTNTPRKRHQLNRRGKRALLSLAVTLLLIIILFKTGSSTRDLEVKNAHLQDPPHSNMQNSQDKQMTTAPNKQKDRKAKLNSAESTNHEQLLSKLNSKMKDAVKPKTIHPEIGKVAYLTFDDGPHTTASDEILRLLDKYHAKATFFMLEPHMMQNQNIVKRMVDNGHTVGVHGVTHSVSKIYQSPESFTHEMKQAIQSIKKITGVETHLIRAPYGSVPYITPAYKKAIDKEKMILWDWNIDSEDWKVANSSFVQKVMQQVHNLW</sequence>
<evidence type="ECO:0000313" key="3">
    <source>
        <dbReference type="EMBL" id="MDY0409127.1"/>
    </source>
</evidence>
<dbReference type="PROSITE" id="PS51677">
    <property type="entry name" value="NODB"/>
    <property type="match status" value="1"/>
</dbReference>
<feature type="region of interest" description="Disordered" evidence="1">
    <location>
        <begin position="49"/>
        <end position="87"/>
    </location>
</feature>
<dbReference type="Pfam" id="PF01522">
    <property type="entry name" value="Polysacc_deac_1"/>
    <property type="match status" value="1"/>
</dbReference>
<comment type="caution">
    <text evidence="3">The sequence shown here is derived from an EMBL/GenBank/DDBJ whole genome shotgun (WGS) entry which is preliminary data.</text>
</comment>
<accession>A0ABU5CRY1</accession>
<dbReference type="EMBL" id="JAWDIQ010000002">
    <property type="protein sequence ID" value="MDY0409127.1"/>
    <property type="molecule type" value="Genomic_DNA"/>
</dbReference>
<gene>
    <name evidence="3" type="ORF">RWD45_11855</name>
</gene>
<dbReference type="Gene3D" id="3.20.20.370">
    <property type="entry name" value="Glycoside hydrolase/deacetylase"/>
    <property type="match status" value="1"/>
</dbReference>
<reference evidence="3 4" key="1">
    <citation type="submission" date="2023-10" db="EMBL/GenBank/DDBJ databases">
        <title>Virgibacillus soli CC-YMP-6 genome.</title>
        <authorList>
            <person name="Miliotis G."/>
            <person name="Sengupta P."/>
            <person name="Hameed A."/>
            <person name="Chuvochina M."/>
            <person name="Mcdonagh F."/>
            <person name="Simpson A.C."/>
            <person name="Singh N.K."/>
            <person name="Rekha P.D."/>
            <person name="Raman K."/>
            <person name="Hugenholtz P."/>
            <person name="Venkateswaran K."/>
        </authorList>
    </citation>
    <scope>NUCLEOTIDE SEQUENCE [LARGE SCALE GENOMIC DNA]</scope>
    <source>
        <strain evidence="3 4">CC-YMP-6</strain>
    </source>
</reference>
<dbReference type="SUPFAM" id="SSF88713">
    <property type="entry name" value="Glycoside hydrolase/deacetylase"/>
    <property type="match status" value="1"/>
</dbReference>
<dbReference type="InterPro" id="IPR050248">
    <property type="entry name" value="Polysacc_deacetylase_ArnD"/>
</dbReference>
<evidence type="ECO:0000256" key="1">
    <source>
        <dbReference type="SAM" id="MobiDB-lite"/>
    </source>
</evidence>
<feature type="compositionally biased region" description="Polar residues" evidence="1">
    <location>
        <begin position="53"/>
        <end position="70"/>
    </location>
</feature>
<dbReference type="InterPro" id="IPR011330">
    <property type="entry name" value="Glyco_hydro/deAcase_b/a-brl"/>
</dbReference>
<feature type="domain" description="NodB homology" evidence="2">
    <location>
        <begin position="113"/>
        <end position="263"/>
    </location>
</feature>
<dbReference type="PANTHER" id="PTHR10587">
    <property type="entry name" value="GLYCOSYL TRANSFERASE-RELATED"/>
    <property type="match status" value="1"/>
</dbReference>
<protein>
    <submittedName>
        <fullName evidence="3">Polysaccharide deacetylase family protein</fullName>
    </submittedName>
</protein>
<keyword evidence="4" id="KW-1185">Reference proteome</keyword>
<evidence type="ECO:0000313" key="4">
    <source>
        <dbReference type="Proteomes" id="UP001275315"/>
    </source>
</evidence>
<dbReference type="RefSeq" id="WP_320379941.1">
    <property type="nucleotide sequence ID" value="NZ_JAWDIQ010000002.1"/>
</dbReference>
<dbReference type="PANTHER" id="PTHR10587:SF125">
    <property type="entry name" value="POLYSACCHARIDE DEACETYLASE YHEN-RELATED"/>
    <property type="match status" value="1"/>
</dbReference>
<dbReference type="InterPro" id="IPR002509">
    <property type="entry name" value="NODB_dom"/>
</dbReference>
<organism evidence="3 4">
    <name type="scientific">Paracerasibacillus soli</name>
    <dbReference type="NCBI Taxonomy" id="480284"/>
    <lineage>
        <taxon>Bacteria</taxon>
        <taxon>Bacillati</taxon>
        <taxon>Bacillota</taxon>
        <taxon>Bacilli</taxon>
        <taxon>Bacillales</taxon>
        <taxon>Bacillaceae</taxon>
        <taxon>Paracerasibacillus</taxon>
    </lineage>
</organism>
<evidence type="ECO:0000259" key="2">
    <source>
        <dbReference type="PROSITE" id="PS51677"/>
    </source>
</evidence>